<evidence type="ECO:0000256" key="1">
    <source>
        <dbReference type="ARBA" id="ARBA00022723"/>
    </source>
</evidence>
<organism evidence="4 5">
    <name type="scientific">Microcella alkaliphila</name>
    <dbReference type="NCBI Taxonomy" id="279828"/>
    <lineage>
        <taxon>Bacteria</taxon>
        <taxon>Bacillati</taxon>
        <taxon>Actinomycetota</taxon>
        <taxon>Actinomycetes</taxon>
        <taxon>Micrococcales</taxon>
        <taxon>Microbacteriaceae</taxon>
        <taxon>Microcella</taxon>
    </lineage>
</organism>
<dbReference type="InterPro" id="IPR032466">
    <property type="entry name" value="Metal_Hydrolase"/>
</dbReference>
<dbReference type="RefSeq" id="WP_096420861.1">
    <property type="nucleotide sequence ID" value="NZ_AP017315.1"/>
</dbReference>
<evidence type="ECO:0000256" key="3">
    <source>
        <dbReference type="SAM" id="MobiDB-lite"/>
    </source>
</evidence>
<dbReference type="KEGG" id="malk:MalAC0309_0773"/>
<dbReference type="InterPro" id="IPR001130">
    <property type="entry name" value="TatD-like"/>
</dbReference>
<dbReference type="NCBIfam" id="TIGR00010">
    <property type="entry name" value="YchF/TatD family DNA exonuclease"/>
    <property type="match status" value="1"/>
</dbReference>
<feature type="compositionally biased region" description="Basic and acidic residues" evidence="3">
    <location>
        <begin position="307"/>
        <end position="329"/>
    </location>
</feature>
<dbReference type="InterPro" id="IPR015991">
    <property type="entry name" value="TatD/YcfH-like"/>
</dbReference>
<gene>
    <name evidence="4" type="ORF">MalAC0309_0773</name>
</gene>
<evidence type="ECO:0000313" key="5">
    <source>
        <dbReference type="Proteomes" id="UP000218965"/>
    </source>
</evidence>
<dbReference type="Proteomes" id="UP000218965">
    <property type="component" value="Chromosome"/>
</dbReference>
<dbReference type="PANTHER" id="PTHR46124:SF2">
    <property type="entry name" value="D-AMINOACYL-TRNA DEACYLASE"/>
    <property type="match status" value="1"/>
</dbReference>
<dbReference type="Pfam" id="PF01026">
    <property type="entry name" value="TatD_DNase"/>
    <property type="match status" value="1"/>
</dbReference>
<dbReference type="GO" id="GO:0004536">
    <property type="term" value="F:DNA nuclease activity"/>
    <property type="evidence" value="ECO:0007669"/>
    <property type="project" value="InterPro"/>
</dbReference>
<dbReference type="SUPFAM" id="SSF51556">
    <property type="entry name" value="Metallo-dependent hydrolases"/>
    <property type="match status" value="1"/>
</dbReference>
<dbReference type="GO" id="GO:0005829">
    <property type="term" value="C:cytosol"/>
    <property type="evidence" value="ECO:0007669"/>
    <property type="project" value="TreeGrafter"/>
</dbReference>
<protein>
    <submittedName>
        <fullName evidence="4">DNase</fullName>
    </submittedName>
</protein>
<dbReference type="GO" id="GO:0046872">
    <property type="term" value="F:metal ion binding"/>
    <property type="evidence" value="ECO:0007669"/>
    <property type="project" value="UniProtKB-KW"/>
</dbReference>
<dbReference type="Gene3D" id="3.20.20.140">
    <property type="entry name" value="Metal-dependent hydrolases"/>
    <property type="match status" value="1"/>
</dbReference>
<reference evidence="4 5" key="2">
    <citation type="submission" date="2016-01" db="EMBL/GenBank/DDBJ databases">
        <title>Microcella alkaliphila JAM AC0309 whole genome shotgun sequence.</title>
        <authorList>
            <person name="Kurata A."/>
            <person name="Hirose Y."/>
            <person name="Kishimoto N."/>
            <person name="Kobayashi T."/>
        </authorList>
    </citation>
    <scope>NUCLEOTIDE SEQUENCE [LARGE SCALE GENOMIC DNA]</scope>
    <source>
        <strain evidence="4 5">JAM AC0309</strain>
    </source>
</reference>
<reference evidence="5" key="1">
    <citation type="submission" date="2015-12" db="EMBL/GenBank/DDBJ databases">
        <authorList>
            <person name="Shamseldin A."/>
            <person name="Moawad H."/>
            <person name="Abd El-Rahim W.M."/>
            <person name="Sadowsky M.J."/>
        </authorList>
    </citation>
    <scope>NUCLEOTIDE SEQUENCE [LARGE SCALE GENOMIC DNA]</scope>
    <source>
        <strain evidence="5">JAM AC0309</strain>
    </source>
</reference>
<name>A0A0U5B6V9_9MICO</name>
<feature type="region of interest" description="Disordered" evidence="3">
    <location>
        <begin position="295"/>
        <end position="344"/>
    </location>
</feature>
<proteinExistence type="predicted"/>
<dbReference type="CDD" id="cd01310">
    <property type="entry name" value="TatD_DNAse"/>
    <property type="match status" value="1"/>
</dbReference>
<dbReference type="EMBL" id="AP017315">
    <property type="protein sequence ID" value="BAU31641.1"/>
    <property type="molecule type" value="Genomic_DNA"/>
</dbReference>
<dbReference type="OrthoDB" id="9810005at2"/>
<dbReference type="AlphaFoldDB" id="A0A0U5B6V9"/>
<sequence length="344" mass="37293">MTEAIDPHIRKRAAMEDTTRDLAYPPAPEALVVPVYDNHTHLEIADGENPLHYREHLDRASAVGVRGVVQVGTDVITSQWSAAVAEREPRVLAAVAIHPNEAPKLDAEGTLDDALAVIDGLAQQPRVVAIGETGLDYFRTDEGGREAQLRAFEAHIELAKRHNLALQIHDRDAHDDVVATLLRVGAPDRVVFHCFSGDVELASICAERGWFASFAGTVTFKNARNLRDALEVLPRALLLVESDAPFLTPHPHRGRPNGPYLLPWTVRAMADAIGTDVSMLAAQLSSNTENVYGHWDDSPVVAPGDPWADRPADDAADATQHDIPGDPHDFTPSAPHPGDAADDD</sequence>
<dbReference type="GO" id="GO:0016788">
    <property type="term" value="F:hydrolase activity, acting on ester bonds"/>
    <property type="evidence" value="ECO:0007669"/>
    <property type="project" value="InterPro"/>
</dbReference>
<dbReference type="FunFam" id="3.20.20.140:FF:000005">
    <property type="entry name" value="TatD family hydrolase"/>
    <property type="match status" value="1"/>
</dbReference>
<accession>A0A0U5B6V9</accession>
<keyword evidence="1" id="KW-0479">Metal-binding</keyword>
<evidence type="ECO:0000256" key="2">
    <source>
        <dbReference type="ARBA" id="ARBA00022801"/>
    </source>
</evidence>
<dbReference type="PANTHER" id="PTHR46124">
    <property type="entry name" value="D-AMINOACYL-TRNA DEACYLASE"/>
    <property type="match status" value="1"/>
</dbReference>
<keyword evidence="2" id="KW-0378">Hydrolase</keyword>
<evidence type="ECO:0000313" key="4">
    <source>
        <dbReference type="EMBL" id="BAU31641.1"/>
    </source>
</evidence>